<reference evidence="3" key="1">
    <citation type="submission" date="2017-02" db="UniProtKB">
        <authorList>
            <consortium name="WormBaseParasite"/>
        </authorList>
    </citation>
    <scope>IDENTIFICATION</scope>
</reference>
<keyword evidence="2" id="KW-1185">Reference proteome</keyword>
<name>A0A0N5AKH6_9BILA</name>
<feature type="transmembrane region" description="Helical" evidence="1">
    <location>
        <begin position="121"/>
        <end position="140"/>
    </location>
</feature>
<evidence type="ECO:0000256" key="1">
    <source>
        <dbReference type="SAM" id="Phobius"/>
    </source>
</evidence>
<dbReference type="STRING" id="451379.A0A0N5AKH6"/>
<accession>A0A0N5AKH6</accession>
<dbReference type="PANTHER" id="PTHR12840">
    <property type="entry name" value="NADH-UBIQUINONE OXIDOREDUCTASE ASHI SUBUNIT"/>
    <property type="match status" value="1"/>
</dbReference>
<organism evidence="2 3">
    <name type="scientific">Syphacia muris</name>
    <dbReference type="NCBI Taxonomy" id="451379"/>
    <lineage>
        <taxon>Eukaryota</taxon>
        <taxon>Metazoa</taxon>
        <taxon>Ecdysozoa</taxon>
        <taxon>Nematoda</taxon>
        <taxon>Chromadorea</taxon>
        <taxon>Rhabditida</taxon>
        <taxon>Spirurina</taxon>
        <taxon>Oxyuridomorpha</taxon>
        <taxon>Oxyuroidea</taxon>
        <taxon>Oxyuridae</taxon>
        <taxon>Syphacia</taxon>
    </lineage>
</organism>
<dbReference type="AlphaFoldDB" id="A0A0N5AKH6"/>
<evidence type="ECO:0000313" key="2">
    <source>
        <dbReference type="Proteomes" id="UP000046393"/>
    </source>
</evidence>
<sequence>LVYVNCILARGPLSFDGWYPRDHKPGPFPETEEERRSAALKYGMRPEDYRPIHYDDVNRHAGDYPYLGTITYDHKDPYESWSDRHHRRNWGELVPIDSINYRADRLTFTGLNQEDFEWLSVLYNFLSVLIPLGIICYLISRPHPNAPRWRNPAMPKQYSYDYYRAWPFSDPRKYPITNYSFEPLD</sequence>
<dbReference type="WBParaSite" id="SMUV_0000500001-mRNA-1">
    <property type="protein sequence ID" value="SMUV_0000500001-mRNA-1"/>
    <property type="gene ID" value="SMUV_0000500001"/>
</dbReference>
<dbReference type="InterPro" id="IPR008699">
    <property type="entry name" value="NDUFB8"/>
</dbReference>
<proteinExistence type="predicted"/>
<keyword evidence="1" id="KW-1133">Transmembrane helix</keyword>
<dbReference type="GO" id="GO:0005739">
    <property type="term" value="C:mitochondrion"/>
    <property type="evidence" value="ECO:0007669"/>
    <property type="project" value="InterPro"/>
</dbReference>
<protein>
    <submittedName>
        <fullName evidence="3">NADH dehydrogenase [ubiquinone] 1 beta subcomplex subunit 8, mitochondrial</fullName>
    </submittedName>
</protein>
<keyword evidence="1" id="KW-0472">Membrane</keyword>
<dbReference type="PANTHER" id="PTHR12840:SF1">
    <property type="entry name" value="NADH DEHYDROGENASE [UBIQUINONE] 1 BETA SUBCOMPLEX SUBUNIT 8, MITOCHONDRIAL"/>
    <property type="match status" value="1"/>
</dbReference>
<keyword evidence="1" id="KW-0812">Transmembrane</keyword>
<dbReference type="Proteomes" id="UP000046393">
    <property type="component" value="Unplaced"/>
</dbReference>
<evidence type="ECO:0000313" key="3">
    <source>
        <dbReference type="WBParaSite" id="SMUV_0000500001-mRNA-1"/>
    </source>
</evidence>
<dbReference type="Pfam" id="PF05821">
    <property type="entry name" value="NDUF_B8"/>
    <property type="match status" value="1"/>
</dbReference>